<dbReference type="InterPro" id="IPR026467">
    <property type="entry name" value="Ser/Gly_Cys_C_dom"/>
</dbReference>
<gene>
    <name evidence="2" type="ORF">E0H26_10935</name>
</gene>
<organism evidence="2 3">
    <name type="scientific">Micromonospora zingiberis</name>
    <dbReference type="NCBI Taxonomy" id="2053011"/>
    <lineage>
        <taxon>Bacteria</taxon>
        <taxon>Bacillati</taxon>
        <taxon>Actinomycetota</taxon>
        <taxon>Actinomycetes</taxon>
        <taxon>Micromonosporales</taxon>
        <taxon>Micromonosporaceae</taxon>
        <taxon>Micromonospora</taxon>
    </lineage>
</organism>
<evidence type="ECO:0000313" key="2">
    <source>
        <dbReference type="EMBL" id="TCB98086.1"/>
    </source>
</evidence>
<keyword evidence="1" id="KW-1133">Transmembrane helix</keyword>
<accession>A0A4R0GL92</accession>
<name>A0A4R0GL92_9ACTN</name>
<reference evidence="2 3" key="1">
    <citation type="submission" date="2019-02" db="EMBL/GenBank/DDBJ databases">
        <title>Jishengella sp. nov., isolated from a root of Zingiber montanum.</title>
        <authorList>
            <person name="Kuncharoen N."/>
            <person name="Kudo T."/>
            <person name="Masahiro Y."/>
            <person name="Ohkuma M."/>
            <person name="Tanasupawat S."/>
        </authorList>
    </citation>
    <scope>NUCLEOTIDE SEQUENCE [LARGE SCALE GENOMIC DNA]</scope>
    <source>
        <strain evidence="2 3">PLAI 1-1</strain>
    </source>
</reference>
<feature type="transmembrane region" description="Helical" evidence="1">
    <location>
        <begin position="17"/>
        <end position="35"/>
    </location>
</feature>
<dbReference type="OrthoDB" id="4475641at2"/>
<dbReference type="NCBIfam" id="TIGR04222">
    <property type="entry name" value="near_uncomplex"/>
    <property type="match status" value="1"/>
</dbReference>
<dbReference type="Proteomes" id="UP000292274">
    <property type="component" value="Unassembled WGS sequence"/>
</dbReference>
<sequence length="307" mass="31560">MTELAADFDTWGVPSRTFLMLYLLATVVVVTGVLIHRWSTLAGRSAPPADQLRPEQVAYLNGGADRAVWASVSSLRYQGALGVQTDGGLTAEGSPPPGATPLDRAVHYAASQHYPARQLRHAEWVTRALGELRDGLARHDLVVGPDRRAALRLGPLLLAALSALGVARIAAGLVNGRPVWYLVIIVCGLAVLATVLFFRVPRRTRAADRALRTLRQRSRHLAPASHPSYTVYGSAGLAMSVAIYGTASLWALDPTFAQQAEIQREVVTAGGGTTSSCGGGSSAGAGCGGGDGGGGGGGGCGGGGCGG</sequence>
<dbReference type="RefSeq" id="WP_131303461.1">
    <property type="nucleotide sequence ID" value="NZ_SJJR01000005.1"/>
</dbReference>
<comment type="caution">
    <text evidence="2">The sequence shown here is derived from an EMBL/GenBank/DDBJ whole genome shotgun (WGS) entry which is preliminary data.</text>
</comment>
<keyword evidence="1" id="KW-0812">Transmembrane</keyword>
<feature type="transmembrane region" description="Helical" evidence="1">
    <location>
        <begin position="180"/>
        <end position="200"/>
    </location>
</feature>
<feature type="transmembrane region" description="Helical" evidence="1">
    <location>
        <begin position="156"/>
        <end position="174"/>
    </location>
</feature>
<proteinExistence type="predicted"/>
<protein>
    <submittedName>
        <fullName evidence="2">TIGR04222 domain-containing membrane protein</fullName>
    </submittedName>
</protein>
<dbReference type="AlphaFoldDB" id="A0A4R0GL92"/>
<dbReference type="EMBL" id="SJJR01000005">
    <property type="protein sequence ID" value="TCB98086.1"/>
    <property type="molecule type" value="Genomic_DNA"/>
</dbReference>
<keyword evidence="3" id="KW-1185">Reference proteome</keyword>
<evidence type="ECO:0000256" key="1">
    <source>
        <dbReference type="SAM" id="Phobius"/>
    </source>
</evidence>
<evidence type="ECO:0000313" key="3">
    <source>
        <dbReference type="Proteomes" id="UP000292274"/>
    </source>
</evidence>
<keyword evidence="1" id="KW-0472">Membrane</keyword>